<name>A0A7C1AWW8_9BACT</name>
<dbReference type="SUPFAM" id="SSF52402">
    <property type="entry name" value="Adenine nucleotide alpha hydrolases-like"/>
    <property type="match status" value="1"/>
</dbReference>
<evidence type="ECO:0000313" key="2">
    <source>
        <dbReference type="EMBL" id="HDL90231.1"/>
    </source>
</evidence>
<reference evidence="2" key="1">
    <citation type="journal article" date="2020" name="mSystems">
        <title>Genome- and Community-Level Interaction Insights into Carbon Utilization and Element Cycling Functions of Hydrothermarchaeota in Hydrothermal Sediment.</title>
        <authorList>
            <person name="Zhou Z."/>
            <person name="Liu Y."/>
            <person name="Xu W."/>
            <person name="Pan J."/>
            <person name="Luo Z.H."/>
            <person name="Li M."/>
        </authorList>
    </citation>
    <scope>NUCLEOTIDE SEQUENCE [LARGE SCALE GENOMIC DNA]</scope>
    <source>
        <strain evidence="2">HyVt-19</strain>
    </source>
</reference>
<evidence type="ECO:0000259" key="1">
    <source>
        <dbReference type="Pfam" id="PF00582"/>
    </source>
</evidence>
<dbReference type="AlphaFoldDB" id="A0A7C1AWW8"/>
<dbReference type="Gene3D" id="3.40.50.12370">
    <property type="match status" value="1"/>
</dbReference>
<feature type="domain" description="UspA" evidence="1">
    <location>
        <begin position="2"/>
        <end position="170"/>
    </location>
</feature>
<comment type="caution">
    <text evidence="2">The sequence shown here is derived from an EMBL/GenBank/DDBJ whole genome shotgun (WGS) entry which is preliminary data.</text>
</comment>
<organism evidence="2">
    <name type="scientific">Thermodesulforhabdus norvegica</name>
    <dbReference type="NCBI Taxonomy" id="39841"/>
    <lineage>
        <taxon>Bacteria</taxon>
        <taxon>Pseudomonadati</taxon>
        <taxon>Thermodesulfobacteriota</taxon>
        <taxon>Syntrophobacteria</taxon>
        <taxon>Syntrophobacterales</taxon>
        <taxon>Thermodesulforhabdaceae</taxon>
        <taxon>Thermodesulforhabdus</taxon>
    </lineage>
</organism>
<accession>A0A7C1AWW8</accession>
<dbReference type="EMBL" id="DQZW01000234">
    <property type="protein sequence ID" value="HDL90231.1"/>
    <property type="molecule type" value="Genomic_DNA"/>
</dbReference>
<sequence>MRILFVADQYDYSAYALEEVAELARNTFADVTMLGVLPRDMARSLSPGRPCDIALDHPMVEALEQYRESFLSRWKEGDSPYERKEPRYEWFFLGEGVCEQLLICRGSLKDLKVRLRFGQPVSEVLSAVEEEGASLVVLGCTRGDRCLWRDDPTFPQKLVQEVPCSILLVKEAHPISEIHACMDESNITQDSLEMVNQIAVLHDAKLNLVALTKGGGIKAEVYPWFDEVYAYYRKKGLDVTSQFKEIDEFERFIREEVQHGLLALWMGKKSLLSRLFHRDSVEHFIGTCRTSVLVLR</sequence>
<gene>
    <name evidence="2" type="ORF">ENG14_04950</name>
</gene>
<dbReference type="InterPro" id="IPR006016">
    <property type="entry name" value="UspA"/>
</dbReference>
<dbReference type="Pfam" id="PF00582">
    <property type="entry name" value="Usp"/>
    <property type="match status" value="1"/>
</dbReference>
<dbReference type="Proteomes" id="UP000886355">
    <property type="component" value="Unassembled WGS sequence"/>
</dbReference>
<proteinExistence type="predicted"/>
<protein>
    <recommendedName>
        <fullName evidence="1">UspA domain-containing protein</fullName>
    </recommendedName>
</protein>
<dbReference type="CDD" id="cd00293">
    <property type="entry name" value="USP-like"/>
    <property type="match status" value="1"/>
</dbReference>